<protein>
    <submittedName>
        <fullName evidence="1">Uncharacterized protein</fullName>
    </submittedName>
</protein>
<dbReference type="Proteomes" id="UP001203297">
    <property type="component" value="Unassembled WGS sequence"/>
</dbReference>
<dbReference type="EMBL" id="WTXG01000001">
    <property type="protein sequence ID" value="KAI0307430.1"/>
    <property type="molecule type" value="Genomic_DNA"/>
</dbReference>
<accession>A0AAD4MC67</accession>
<dbReference type="AlphaFoldDB" id="A0AAD4MC67"/>
<comment type="caution">
    <text evidence="1">The sequence shown here is derived from an EMBL/GenBank/DDBJ whole genome shotgun (WGS) entry which is preliminary data.</text>
</comment>
<gene>
    <name evidence="1" type="ORF">B0F90DRAFT_1673508</name>
</gene>
<keyword evidence="2" id="KW-1185">Reference proteome</keyword>
<proteinExistence type="predicted"/>
<evidence type="ECO:0000313" key="2">
    <source>
        <dbReference type="Proteomes" id="UP001203297"/>
    </source>
</evidence>
<name>A0AAD4MC67_9AGAM</name>
<sequence>MRLYTRDRGHRITHSSELFIHRELTSWWHSDPTTQSLEGRSPRTKCTHDMYVYVWPNI</sequence>
<reference evidence="1" key="1">
    <citation type="journal article" date="2022" name="New Phytol.">
        <title>Evolutionary transition to the ectomycorrhizal habit in the genomes of a hyperdiverse lineage of mushroom-forming fungi.</title>
        <authorList>
            <person name="Looney B."/>
            <person name="Miyauchi S."/>
            <person name="Morin E."/>
            <person name="Drula E."/>
            <person name="Courty P.E."/>
            <person name="Kohler A."/>
            <person name="Kuo A."/>
            <person name="LaButti K."/>
            <person name="Pangilinan J."/>
            <person name="Lipzen A."/>
            <person name="Riley R."/>
            <person name="Andreopoulos W."/>
            <person name="He G."/>
            <person name="Johnson J."/>
            <person name="Nolan M."/>
            <person name="Tritt A."/>
            <person name="Barry K.W."/>
            <person name="Grigoriev I.V."/>
            <person name="Nagy L.G."/>
            <person name="Hibbett D."/>
            <person name="Henrissat B."/>
            <person name="Matheny P.B."/>
            <person name="Labbe J."/>
            <person name="Martin F.M."/>
        </authorList>
    </citation>
    <scope>NUCLEOTIDE SEQUENCE</scope>
    <source>
        <strain evidence="1">BPL690</strain>
    </source>
</reference>
<organism evidence="1 2">
    <name type="scientific">Multifurca ochricompacta</name>
    <dbReference type="NCBI Taxonomy" id="376703"/>
    <lineage>
        <taxon>Eukaryota</taxon>
        <taxon>Fungi</taxon>
        <taxon>Dikarya</taxon>
        <taxon>Basidiomycota</taxon>
        <taxon>Agaricomycotina</taxon>
        <taxon>Agaricomycetes</taxon>
        <taxon>Russulales</taxon>
        <taxon>Russulaceae</taxon>
        <taxon>Multifurca</taxon>
    </lineage>
</organism>
<evidence type="ECO:0000313" key="1">
    <source>
        <dbReference type="EMBL" id="KAI0307430.1"/>
    </source>
</evidence>